<dbReference type="InterPro" id="IPR000639">
    <property type="entry name" value="Epox_hydrolase-like"/>
</dbReference>
<evidence type="ECO:0000313" key="7">
    <source>
        <dbReference type="Proteomes" id="UP000185003"/>
    </source>
</evidence>
<dbReference type="PANTHER" id="PTHR21661:SF35">
    <property type="entry name" value="EPOXIDE HYDROLASE"/>
    <property type="match status" value="1"/>
</dbReference>
<proteinExistence type="inferred from homology"/>
<organism evidence="6 7">
    <name type="scientific">Chitinophaga niabensis</name>
    <dbReference type="NCBI Taxonomy" id="536979"/>
    <lineage>
        <taxon>Bacteria</taxon>
        <taxon>Pseudomonadati</taxon>
        <taxon>Bacteroidota</taxon>
        <taxon>Chitinophagia</taxon>
        <taxon>Chitinophagales</taxon>
        <taxon>Chitinophagaceae</taxon>
        <taxon>Chitinophaga</taxon>
    </lineage>
</organism>
<dbReference type="InterPro" id="IPR029058">
    <property type="entry name" value="AB_hydrolase_fold"/>
</dbReference>
<dbReference type="EMBL" id="FSRA01000001">
    <property type="protein sequence ID" value="SIN70889.1"/>
    <property type="molecule type" value="Genomic_DNA"/>
</dbReference>
<evidence type="ECO:0000256" key="1">
    <source>
        <dbReference type="ARBA" id="ARBA00010088"/>
    </source>
</evidence>
<keyword evidence="2" id="KW-0058">Aromatic hydrocarbons catabolism</keyword>
<protein>
    <submittedName>
        <fullName evidence="6">Pimeloyl-ACP methyl ester carboxylesterase</fullName>
    </submittedName>
</protein>
<dbReference type="Gene3D" id="3.40.50.1820">
    <property type="entry name" value="alpha/beta hydrolase"/>
    <property type="match status" value="1"/>
</dbReference>
<dbReference type="InterPro" id="IPR010497">
    <property type="entry name" value="Epoxide_hydro_N"/>
</dbReference>
<dbReference type="STRING" id="536979.SAMN04488055_0813"/>
<feature type="active site" description="Nucleophile" evidence="4">
    <location>
        <position position="156"/>
    </location>
</feature>
<evidence type="ECO:0000256" key="2">
    <source>
        <dbReference type="ARBA" id="ARBA00022797"/>
    </source>
</evidence>
<evidence type="ECO:0000256" key="4">
    <source>
        <dbReference type="PIRSR" id="PIRSR001112-1"/>
    </source>
</evidence>
<dbReference type="GO" id="GO:0097176">
    <property type="term" value="P:epoxide metabolic process"/>
    <property type="evidence" value="ECO:0007669"/>
    <property type="project" value="TreeGrafter"/>
</dbReference>
<dbReference type="PANTHER" id="PTHR21661">
    <property type="entry name" value="EPOXIDE HYDROLASE 1-RELATED"/>
    <property type="match status" value="1"/>
</dbReference>
<dbReference type="AlphaFoldDB" id="A0A1N6DJ79"/>
<name>A0A1N6DJ79_9BACT</name>
<dbReference type="PRINTS" id="PR00412">
    <property type="entry name" value="EPOXHYDRLASE"/>
</dbReference>
<dbReference type="RefSeq" id="WP_234979605.1">
    <property type="nucleotide sequence ID" value="NZ_FSRA01000001.1"/>
</dbReference>
<dbReference type="PIRSF" id="PIRSF001112">
    <property type="entry name" value="Epoxide_hydrolase"/>
    <property type="match status" value="1"/>
</dbReference>
<evidence type="ECO:0000259" key="5">
    <source>
        <dbReference type="Pfam" id="PF06441"/>
    </source>
</evidence>
<evidence type="ECO:0000313" key="6">
    <source>
        <dbReference type="EMBL" id="SIN70889.1"/>
    </source>
</evidence>
<evidence type="ECO:0000256" key="3">
    <source>
        <dbReference type="ARBA" id="ARBA00022801"/>
    </source>
</evidence>
<comment type="similarity">
    <text evidence="1">Belongs to the peptidase S33 family.</text>
</comment>
<dbReference type="SUPFAM" id="SSF53474">
    <property type="entry name" value="alpha/beta-Hydrolases"/>
    <property type="match status" value="1"/>
</dbReference>
<dbReference type="InterPro" id="IPR016292">
    <property type="entry name" value="Epoxide_hydrolase"/>
</dbReference>
<gene>
    <name evidence="6" type="ORF">SAMN04488055_0813</name>
</gene>
<feature type="active site" description="Proton acceptor" evidence="4">
    <location>
        <position position="339"/>
    </location>
</feature>
<dbReference type="Pfam" id="PF06441">
    <property type="entry name" value="EHN"/>
    <property type="match status" value="1"/>
</dbReference>
<keyword evidence="3" id="KW-0378">Hydrolase</keyword>
<keyword evidence="7" id="KW-1185">Reference proteome</keyword>
<reference evidence="6 7" key="1">
    <citation type="submission" date="2016-11" db="EMBL/GenBank/DDBJ databases">
        <authorList>
            <person name="Jaros S."/>
            <person name="Januszkiewicz K."/>
            <person name="Wedrychowicz H."/>
        </authorList>
    </citation>
    <scope>NUCLEOTIDE SEQUENCE [LARGE SCALE GENOMIC DNA]</scope>
    <source>
        <strain evidence="6 7">DSM 24787</strain>
    </source>
</reference>
<sequence length="364" mass="41299">MYMKTSSFRVDIDQSVLDDLKSRILATRWLHEDLKELADHWAGDFDWRKTEAAINAYPQFITEIDGYKIHYLHIKSGSAAALPVIISHGWPGSFLEMLRVIPLLTTDFNLVIPSLLGFGFSDKPKGPGVNATLMAGLWVKLMRELGYEEFIAQGGDFGAMISTRMAMNYPEHLLGLHLNYIPFSYQPYLPPGEELTAAEKEAQQQITEFFKAEGAYAQVHTTKPKVLSYGLNDSPAGLCAWLLEIFRSFSDPSRPLEELFNRDELLANVTLYWVTQTIYSSIHLYGEIAKEPFRFGKDDFIHVPVGIAHYKYPVGFPARTYVERGYNVRYWHDMPKGGHFAAMEQPELFAADLKAFVKLLTSPA</sequence>
<dbReference type="Proteomes" id="UP000185003">
    <property type="component" value="Unassembled WGS sequence"/>
</dbReference>
<dbReference type="GO" id="GO:0004301">
    <property type="term" value="F:epoxide hydrolase activity"/>
    <property type="evidence" value="ECO:0007669"/>
    <property type="project" value="TreeGrafter"/>
</dbReference>
<feature type="active site" description="Proton donor" evidence="4">
    <location>
        <position position="285"/>
    </location>
</feature>
<accession>A0A1N6DJ79</accession>
<feature type="domain" description="Epoxide hydrolase N-terminal" evidence="5">
    <location>
        <begin position="7"/>
        <end position="97"/>
    </location>
</feature>